<evidence type="ECO:0000313" key="2">
    <source>
        <dbReference type="Proteomes" id="UP000789831"/>
    </source>
</evidence>
<protein>
    <submittedName>
        <fullName evidence="1">1249_t:CDS:1</fullName>
    </submittedName>
</protein>
<name>A0A9N9C634_9GLOM</name>
<evidence type="ECO:0000313" key="1">
    <source>
        <dbReference type="EMBL" id="CAG8592081.1"/>
    </source>
</evidence>
<dbReference type="AlphaFoldDB" id="A0A9N9C634"/>
<comment type="caution">
    <text evidence="1">The sequence shown here is derived from an EMBL/GenBank/DDBJ whole genome shotgun (WGS) entry which is preliminary data.</text>
</comment>
<reference evidence="1" key="1">
    <citation type="submission" date="2021-06" db="EMBL/GenBank/DDBJ databases">
        <authorList>
            <person name="Kallberg Y."/>
            <person name="Tangrot J."/>
            <person name="Rosling A."/>
        </authorList>
    </citation>
    <scope>NUCLEOTIDE SEQUENCE</scope>
    <source>
        <strain evidence="1">MT106</strain>
    </source>
</reference>
<sequence>MAKRVWNMVRNDGTPDEKFLGITPREKKKEQLRERLGIIAYIVAFIVLHRQDYKIVNYDDWSYMLKWLPNPGYYRINEYTNNGNENFVRFSEYERYRCRIAGKQYPCNSLKIDYFQSGYFTIEGKDNDPGYYLNSKENLNRKFLVKYHRCGSYSMQSACTDRLVNVPPAHLCGCSRRSMKRSWEFLIPKYYHYNFENFYATVIQRAYRDYKRPESLAKRVWEVVRNDGTPDDMK</sequence>
<organism evidence="1 2">
    <name type="scientific">Ambispora gerdemannii</name>
    <dbReference type="NCBI Taxonomy" id="144530"/>
    <lineage>
        <taxon>Eukaryota</taxon>
        <taxon>Fungi</taxon>
        <taxon>Fungi incertae sedis</taxon>
        <taxon>Mucoromycota</taxon>
        <taxon>Glomeromycotina</taxon>
        <taxon>Glomeromycetes</taxon>
        <taxon>Archaeosporales</taxon>
        <taxon>Ambisporaceae</taxon>
        <taxon>Ambispora</taxon>
    </lineage>
</organism>
<dbReference type="Proteomes" id="UP000789831">
    <property type="component" value="Unassembled WGS sequence"/>
</dbReference>
<proteinExistence type="predicted"/>
<dbReference type="OrthoDB" id="2428408at2759"/>
<gene>
    <name evidence="1" type="ORF">AGERDE_LOCUS8659</name>
</gene>
<dbReference type="EMBL" id="CAJVPL010001905">
    <property type="protein sequence ID" value="CAG8592081.1"/>
    <property type="molecule type" value="Genomic_DNA"/>
</dbReference>
<keyword evidence="2" id="KW-1185">Reference proteome</keyword>
<accession>A0A9N9C634</accession>